<feature type="region of interest" description="Disordered" evidence="1">
    <location>
        <begin position="1"/>
        <end position="29"/>
    </location>
</feature>
<proteinExistence type="predicted"/>
<name>A0A3N4HZM6_ASCIM</name>
<gene>
    <name evidence="2" type="ORF">BJ508DRAFT_308407</name>
</gene>
<evidence type="ECO:0000313" key="2">
    <source>
        <dbReference type="EMBL" id="RPA79302.1"/>
    </source>
</evidence>
<dbReference type="EMBL" id="ML119700">
    <property type="protein sequence ID" value="RPA79302.1"/>
    <property type="molecule type" value="Genomic_DNA"/>
</dbReference>
<organism evidence="2 3">
    <name type="scientific">Ascobolus immersus RN42</name>
    <dbReference type="NCBI Taxonomy" id="1160509"/>
    <lineage>
        <taxon>Eukaryota</taxon>
        <taxon>Fungi</taxon>
        <taxon>Dikarya</taxon>
        <taxon>Ascomycota</taxon>
        <taxon>Pezizomycotina</taxon>
        <taxon>Pezizomycetes</taxon>
        <taxon>Pezizales</taxon>
        <taxon>Ascobolaceae</taxon>
        <taxon>Ascobolus</taxon>
    </lineage>
</organism>
<protein>
    <submittedName>
        <fullName evidence="2">Uncharacterized protein</fullName>
    </submittedName>
</protein>
<feature type="compositionally biased region" description="Polar residues" evidence="1">
    <location>
        <begin position="8"/>
        <end position="28"/>
    </location>
</feature>
<keyword evidence="3" id="KW-1185">Reference proteome</keyword>
<sequence length="205" mass="23502">MHNRPEDNSTGTGKSSPATKSNTNTEVTSKALITREAEIRRVTVADILALASDTKQLILAIKKDEYSTPQHRDAIGRGYMKFTKWHLQLTDKELGRRILDELKELGQEGQVVLRILYLNLKDLHTELRPVLKEDLDARRNFLPYIAAFCSMDYDKGENNFDLLSSVVQGLRNQKRGVGEAELDGRRLVLRLVVRHLRRRLLRLRG</sequence>
<reference evidence="2 3" key="1">
    <citation type="journal article" date="2018" name="Nat. Ecol. Evol.">
        <title>Pezizomycetes genomes reveal the molecular basis of ectomycorrhizal truffle lifestyle.</title>
        <authorList>
            <person name="Murat C."/>
            <person name="Payen T."/>
            <person name="Noel B."/>
            <person name="Kuo A."/>
            <person name="Morin E."/>
            <person name="Chen J."/>
            <person name="Kohler A."/>
            <person name="Krizsan K."/>
            <person name="Balestrini R."/>
            <person name="Da Silva C."/>
            <person name="Montanini B."/>
            <person name="Hainaut M."/>
            <person name="Levati E."/>
            <person name="Barry K.W."/>
            <person name="Belfiori B."/>
            <person name="Cichocki N."/>
            <person name="Clum A."/>
            <person name="Dockter R.B."/>
            <person name="Fauchery L."/>
            <person name="Guy J."/>
            <person name="Iotti M."/>
            <person name="Le Tacon F."/>
            <person name="Lindquist E.A."/>
            <person name="Lipzen A."/>
            <person name="Malagnac F."/>
            <person name="Mello A."/>
            <person name="Molinier V."/>
            <person name="Miyauchi S."/>
            <person name="Poulain J."/>
            <person name="Riccioni C."/>
            <person name="Rubini A."/>
            <person name="Sitrit Y."/>
            <person name="Splivallo R."/>
            <person name="Traeger S."/>
            <person name="Wang M."/>
            <person name="Zifcakova L."/>
            <person name="Wipf D."/>
            <person name="Zambonelli A."/>
            <person name="Paolocci F."/>
            <person name="Nowrousian M."/>
            <person name="Ottonello S."/>
            <person name="Baldrian P."/>
            <person name="Spatafora J.W."/>
            <person name="Henrissat B."/>
            <person name="Nagy L.G."/>
            <person name="Aury J.M."/>
            <person name="Wincker P."/>
            <person name="Grigoriev I.V."/>
            <person name="Bonfante P."/>
            <person name="Martin F.M."/>
        </authorList>
    </citation>
    <scope>NUCLEOTIDE SEQUENCE [LARGE SCALE GENOMIC DNA]</scope>
    <source>
        <strain evidence="2 3">RN42</strain>
    </source>
</reference>
<dbReference type="Proteomes" id="UP000275078">
    <property type="component" value="Unassembled WGS sequence"/>
</dbReference>
<evidence type="ECO:0000313" key="3">
    <source>
        <dbReference type="Proteomes" id="UP000275078"/>
    </source>
</evidence>
<evidence type="ECO:0000256" key="1">
    <source>
        <dbReference type="SAM" id="MobiDB-lite"/>
    </source>
</evidence>
<accession>A0A3N4HZM6</accession>
<dbReference type="AlphaFoldDB" id="A0A3N4HZM6"/>